<name>A0A553W9I4_9SPHN</name>
<reference evidence="2 3" key="1">
    <citation type="submission" date="2019-07" db="EMBL/GenBank/DDBJ databases">
        <authorList>
            <person name="Park M."/>
        </authorList>
    </citation>
    <scope>NUCLEOTIDE SEQUENCE [LARGE SCALE GENOMIC DNA]</scope>
    <source>
        <strain evidence="2 3">KCTC32445</strain>
    </source>
</reference>
<comment type="caution">
    <text evidence="2">The sequence shown here is derived from an EMBL/GenBank/DDBJ whole genome shotgun (WGS) entry which is preliminary data.</text>
</comment>
<dbReference type="RefSeq" id="WP_143776543.1">
    <property type="nucleotide sequence ID" value="NZ_VKKU01000002.1"/>
</dbReference>
<dbReference type="InterPro" id="IPR029068">
    <property type="entry name" value="Glyas_Bleomycin-R_OHBP_Dase"/>
</dbReference>
<gene>
    <name evidence="2" type="ORF">FOM92_09000</name>
</gene>
<sequence length="266" mass="28489">MANNHGDFIWYELMTSDAAGARDFYARVIGWDIDTSSDAPMDYRMISASDGPVAGLLPLTAEMQSGGARPCWMGYIAVSDVDACAAAIKDAGGSIHMEPWDIEGVGRAAFVADPQGVMFYIMKPTPPADDPDAQSTSFAAEAPIVGHCAWNELSTTDPKAAKAFYSAQFGWVQDGDMDMGPLGKYEFLWDGAKRFMLGAVMPKMPEMPVPFWTYYFRVPDIDAACTAISAHGGTVLQEPIEIPGGDYSLVATDPQGAAFGLVGART</sequence>
<dbReference type="SUPFAM" id="SSF54593">
    <property type="entry name" value="Glyoxalase/Bleomycin resistance protein/Dihydroxybiphenyl dioxygenase"/>
    <property type="match status" value="2"/>
</dbReference>
<dbReference type="PROSITE" id="PS51819">
    <property type="entry name" value="VOC"/>
    <property type="match status" value="2"/>
</dbReference>
<feature type="domain" description="VOC" evidence="1">
    <location>
        <begin position="144"/>
        <end position="264"/>
    </location>
</feature>
<dbReference type="PANTHER" id="PTHR33993:SF14">
    <property type="entry name" value="GB|AAF24581.1"/>
    <property type="match status" value="1"/>
</dbReference>
<dbReference type="CDD" id="cd07247">
    <property type="entry name" value="SgaA_N_like"/>
    <property type="match status" value="2"/>
</dbReference>
<accession>A0A553W9I4</accession>
<dbReference type="InterPro" id="IPR004360">
    <property type="entry name" value="Glyas_Fos-R_dOase_dom"/>
</dbReference>
<dbReference type="InterPro" id="IPR052164">
    <property type="entry name" value="Anthracycline_SecMetBiosynth"/>
</dbReference>
<dbReference type="OrthoDB" id="9793039at2"/>
<feature type="domain" description="VOC" evidence="1">
    <location>
        <begin position="7"/>
        <end position="124"/>
    </location>
</feature>
<dbReference type="InterPro" id="IPR037523">
    <property type="entry name" value="VOC_core"/>
</dbReference>
<dbReference type="PANTHER" id="PTHR33993">
    <property type="entry name" value="GLYOXALASE-RELATED"/>
    <property type="match status" value="1"/>
</dbReference>
<dbReference type="Proteomes" id="UP000320160">
    <property type="component" value="Unassembled WGS sequence"/>
</dbReference>
<dbReference type="EMBL" id="VKKU01000002">
    <property type="protein sequence ID" value="TSB01342.1"/>
    <property type="molecule type" value="Genomic_DNA"/>
</dbReference>
<evidence type="ECO:0000313" key="3">
    <source>
        <dbReference type="Proteomes" id="UP000320160"/>
    </source>
</evidence>
<dbReference type="Gene3D" id="3.10.180.10">
    <property type="entry name" value="2,3-Dihydroxybiphenyl 1,2-Dioxygenase, domain 1"/>
    <property type="match status" value="2"/>
</dbReference>
<dbReference type="Pfam" id="PF00903">
    <property type="entry name" value="Glyoxalase"/>
    <property type="match status" value="2"/>
</dbReference>
<protein>
    <submittedName>
        <fullName evidence="2">VOC family protein</fullName>
    </submittedName>
</protein>
<dbReference type="AlphaFoldDB" id="A0A553W9I4"/>
<proteinExistence type="predicted"/>
<evidence type="ECO:0000313" key="2">
    <source>
        <dbReference type="EMBL" id="TSB01342.1"/>
    </source>
</evidence>
<keyword evidence="3" id="KW-1185">Reference proteome</keyword>
<evidence type="ECO:0000259" key="1">
    <source>
        <dbReference type="PROSITE" id="PS51819"/>
    </source>
</evidence>
<organism evidence="2 3">
    <name type="scientific">Sphingorhabdus contaminans</name>
    <dbReference type="NCBI Taxonomy" id="1343899"/>
    <lineage>
        <taxon>Bacteria</taxon>
        <taxon>Pseudomonadati</taxon>
        <taxon>Pseudomonadota</taxon>
        <taxon>Alphaproteobacteria</taxon>
        <taxon>Sphingomonadales</taxon>
        <taxon>Sphingomonadaceae</taxon>
        <taxon>Sphingorhabdus</taxon>
    </lineage>
</organism>